<dbReference type="AlphaFoldDB" id="A0A2T9Z076"/>
<dbReference type="EMBL" id="MBFR01000005">
    <property type="protein sequence ID" value="PVU97967.1"/>
    <property type="molecule type" value="Genomic_DNA"/>
</dbReference>
<name>A0A2T9Z076_9FUNG</name>
<sequence>MQSGNENTPEKSRTQELILKLKDSLEAFKEIEAKNISLEQEHETLKSYIENLMSSDVFK</sequence>
<organism evidence="1 2">
    <name type="scientific">Smittium simulii</name>
    <dbReference type="NCBI Taxonomy" id="133385"/>
    <lineage>
        <taxon>Eukaryota</taxon>
        <taxon>Fungi</taxon>
        <taxon>Fungi incertae sedis</taxon>
        <taxon>Zoopagomycota</taxon>
        <taxon>Kickxellomycotina</taxon>
        <taxon>Harpellomycetes</taxon>
        <taxon>Harpellales</taxon>
        <taxon>Legeriomycetaceae</taxon>
        <taxon>Smittium</taxon>
    </lineage>
</organism>
<proteinExistence type="predicted"/>
<evidence type="ECO:0000313" key="2">
    <source>
        <dbReference type="Proteomes" id="UP000245383"/>
    </source>
</evidence>
<dbReference type="Gene3D" id="1.20.5.170">
    <property type="match status" value="1"/>
</dbReference>
<reference evidence="1 2" key="1">
    <citation type="journal article" date="2018" name="MBio">
        <title>Comparative Genomics Reveals the Core Gene Toolbox for the Fungus-Insect Symbiosis.</title>
        <authorList>
            <person name="Wang Y."/>
            <person name="Stata M."/>
            <person name="Wang W."/>
            <person name="Stajich J.E."/>
            <person name="White M.M."/>
            <person name="Moncalvo J.M."/>
        </authorList>
    </citation>
    <scope>NUCLEOTIDE SEQUENCE [LARGE SCALE GENOMIC DNA]</scope>
    <source>
        <strain evidence="1 2">SWE-8-4</strain>
    </source>
</reference>
<evidence type="ECO:0000313" key="1">
    <source>
        <dbReference type="EMBL" id="PVU97967.1"/>
    </source>
</evidence>
<comment type="caution">
    <text evidence="1">The sequence shown here is derived from an EMBL/GenBank/DDBJ whole genome shotgun (WGS) entry which is preliminary data.</text>
</comment>
<gene>
    <name evidence="1" type="ORF">BB561_000217</name>
</gene>
<dbReference type="Proteomes" id="UP000245383">
    <property type="component" value="Unassembled WGS sequence"/>
</dbReference>
<keyword evidence="2" id="KW-1185">Reference proteome</keyword>
<protein>
    <submittedName>
        <fullName evidence="1">Uncharacterized protein</fullName>
    </submittedName>
</protein>
<accession>A0A2T9Z076</accession>